<keyword evidence="3" id="KW-1185">Reference proteome</keyword>
<name>A0ABT3CWQ0_9BACT</name>
<dbReference type="RefSeq" id="WP_264138966.1">
    <property type="nucleotide sequence ID" value="NZ_JAOYOD010000001.1"/>
</dbReference>
<evidence type="ECO:0008006" key="4">
    <source>
        <dbReference type="Google" id="ProtNLM"/>
    </source>
</evidence>
<reference evidence="2 3" key="1">
    <citation type="submission" date="2022-10" db="EMBL/GenBank/DDBJ databases">
        <title>Comparative genomics and taxonomic characterization of three novel marine species of genus Reichenbachiella exhibiting antioxidant and polysaccharide degradation activities.</title>
        <authorList>
            <person name="Muhammad N."/>
            <person name="Lee Y.-J."/>
            <person name="Ko J."/>
            <person name="Kim S.-G."/>
        </authorList>
    </citation>
    <scope>NUCLEOTIDE SEQUENCE [LARGE SCALE GENOMIC DNA]</scope>
    <source>
        <strain evidence="2 3">ABR2-5</strain>
    </source>
</reference>
<evidence type="ECO:0000256" key="1">
    <source>
        <dbReference type="SAM" id="SignalP"/>
    </source>
</evidence>
<gene>
    <name evidence="2" type="ORF">N7U62_15750</name>
</gene>
<accession>A0ABT3CWQ0</accession>
<comment type="caution">
    <text evidence="2">The sequence shown here is derived from an EMBL/GenBank/DDBJ whole genome shotgun (WGS) entry which is preliminary data.</text>
</comment>
<evidence type="ECO:0000313" key="2">
    <source>
        <dbReference type="EMBL" id="MCV9388135.1"/>
    </source>
</evidence>
<feature type="chain" id="PRO_5047136609" description="Lipocalin-like domain-containing protein" evidence="1">
    <location>
        <begin position="23"/>
        <end position="137"/>
    </location>
</feature>
<protein>
    <recommendedName>
        <fullName evidence="4">Lipocalin-like domain-containing protein</fullName>
    </recommendedName>
</protein>
<feature type="signal peptide" evidence="1">
    <location>
        <begin position="1"/>
        <end position="22"/>
    </location>
</feature>
<proteinExistence type="predicted"/>
<evidence type="ECO:0000313" key="3">
    <source>
        <dbReference type="Proteomes" id="UP001300692"/>
    </source>
</evidence>
<sequence length="137" mass="16148">MKNSLSIFSLILLLAIASSSCEEDLPTVTDPQQAILGKWEIIENTFGPVTSPSGYDEYLPDSVRISYSYEDETFYYEKYWFEDSLLIRSFEFIDAYDNNDTTVFNLPYRYEFLNYNTLKLELQFPAMNPIHIYQRIK</sequence>
<dbReference type="PROSITE" id="PS51257">
    <property type="entry name" value="PROKAR_LIPOPROTEIN"/>
    <property type="match status" value="1"/>
</dbReference>
<dbReference type="Proteomes" id="UP001300692">
    <property type="component" value="Unassembled WGS sequence"/>
</dbReference>
<dbReference type="EMBL" id="JAOYOD010000001">
    <property type="protein sequence ID" value="MCV9388135.1"/>
    <property type="molecule type" value="Genomic_DNA"/>
</dbReference>
<organism evidence="2 3">
    <name type="scientific">Reichenbachiella ulvae</name>
    <dbReference type="NCBI Taxonomy" id="2980104"/>
    <lineage>
        <taxon>Bacteria</taxon>
        <taxon>Pseudomonadati</taxon>
        <taxon>Bacteroidota</taxon>
        <taxon>Cytophagia</taxon>
        <taxon>Cytophagales</taxon>
        <taxon>Reichenbachiellaceae</taxon>
        <taxon>Reichenbachiella</taxon>
    </lineage>
</organism>
<keyword evidence="1" id="KW-0732">Signal</keyword>